<comment type="caution">
    <text evidence="2">The sequence shown here is derived from an EMBL/GenBank/DDBJ whole genome shotgun (WGS) entry which is preliminary data.</text>
</comment>
<feature type="region of interest" description="Disordered" evidence="1">
    <location>
        <begin position="100"/>
        <end position="153"/>
    </location>
</feature>
<evidence type="ECO:0000313" key="3">
    <source>
        <dbReference type="Proteomes" id="UP001295684"/>
    </source>
</evidence>
<evidence type="ECO:0000313" key="2">
    <source>
        <dbReference type="EMBL" id="CAI2362368.1"/>
    </source>
</evidence>
<reference evidence="2" key="1">
    <citation type="submission" date="2023-07" db="EMBL/GenBank/DDBJ databases">
        <authorList>
            <consortium name="AG Swart"/>
            <person name="Singh M."/>
            <person name="Singh A."/>
            <person name="Seah K."/>
            <person name="Emmerich C."/>
        </authorList>
    </citation>
    <scope>NUCLEOTIDE SEQUENCE</scope>
    <source>
        <strain evidence="2">DP1</strain>
    </source>
</reference>
<accession>A0AAD1X450</accession>
<keyword evidence="3" id="KW-1185">Reference proteome</keyword>
<sequence>MSEYSHSSYTSGYAPRYRNLSRSSSRRGEHTSERTNRKFDLKTEKLKYQRTDSAVQIYNNKNMKDEYKTQTRNEKFTLNHQYYSQKDLQIKFSNQKELNLSSKASDSAQSTSKHPPQKPSFFIDTKDDSCEHSSSPTKPSHPKDPPSKSASLTFLNKSEILNRKNYGKIVDERNDDGYCMKQTIREVKYNIFENRIDDYVNTKRKEIYARMKVPKALVNHYLASSSMLSCNGSDQNPYGIFRRDDKNASKNLKFNCFEAKDISEHAKRLDELNENSSNLLPIRMEENLKNKGFGFCCTKM</sequence>
<feature type="compositionally biased region" description="Basic and acidic residues" evidence="1">
    <location>
        <begin position="26"/>
        <end position="45"/>
    </location>
</feature>
<feature type="compositionally biased region" description="Polar residues" evidence="1">
    <location>
        <begin position="1"/>
        <end position="11"/>
    </location>
</feature>
<protein>
    <submittedName>
        <fullName evidence="2">Uncharacterized protein</fullName>
    </submittedName>
</protein>
<feature type="compositionally biased region" description="Low complexity" evidence="1">
    <location>
        <begin position="101"/>
        <end position="113"/>
    </location>
</feature>
<dbReference type="Proteomes" id="UP001295684">
    <property type="component" value="Unassembled WGS sequence"/>
</dbReference>
<name>A0AAD1X450_EUPCR</name>
<proteinExistence type="predicted"/>
<dbReference type="AlphaFoldDB" id="A0AAD1X450"/>
<organism evidence="2 3">
    <name type="scientific">Euplotes crassus</name>
    <dbReference type="NCBI Taxonomy" id="5936"/>
    <lineage>
        <taxon>Eukaryota</taxon>
        <taxon>Sar</taxon>
        <taxon>Alveolata</taxon>
        <taxon>Ciliophora</taxon>
        <taxon>Intramacronucleata</taxon>
        <taxon>Spirotrichea</taxon>
        <taxon>Hypotrichia</taxon>
        <taxon>Euplotida</taxon>
        <taxon>Euplotidae</taxon>
        <taxon>Moneuplotes</taxon>
    </lineage>
</organism>
<feature type="region of interest" description="Disordered" evidence="1">
    <location>
        <begin position="1"/>
        <end position="45"/>
    </location>
</feature>
<evidence type="ECO:0000256" key="1">
    <source>
        <dbReference type="SAM" id="MobiDB-lite"/>
    </source>
</evidence>
<gene>
    <name evidence="2" type="ORF">ECRASSUSDP1_LOCUS3690</name>
</gene>
<dbReference type="EMBL" id="CAMPGE010003533">
    <property type="protein sequence ID" value="CAI2362368.1"/>
    <property type="molecule type" value="Genomic_DNA"/>
</dbReference>